<dbReference type="PROSITE" id="PS00622">
    <property type="entry name" value="HTH_LUXR_1"/>
    <property type="match status" value="1"/>
</dbReference>
<dbReference type="Proteomes" id="UP000287188">
    <property type="component" value="Unassembled WGS sequence"/>
</dbReference>
<evidence type="ECO:0000259" key="4">
    <source>
        <dbReference type="PROSITE" id="PS50043"/>
    </source>
</evidence>
<dbReference type="PANTHER" id="PTHR44688:SF16">
    <property type="entry name" value="DNA-BINDING TRANSCRIPTIONAL ACTIVATOR DEVR_DOSR"/>
    <property type="match status" value="1"/>
</dbReference>
<dbReference type="InterPro" id="IPR041617">
    <property type="entry name" value="TPR_MalT"/>
</dbReference>
<dbReference type="InterPro" id="IPR011990">
    <property type="entry name" value="TPR-like_helical_dom_sf"/>
</dbReference>
<gene>
    <name evidence="5" type="ORF">KDK_35140</name>
</gene>
<dbReference type="RefSeq" id="WP_281276314.1">
    <property type="nucleotide sequence ID" value="NZ_BIFS01000001.1"/>
</dbReference>
<keyword evidence="2" id="KW-0238">DNA-binding</keyword>
<dbReference type="Gene3D" id="1.10.10.10">
    <property type="entry name" value="Winged helix-like DNA-binding domain superfamily/Winged helix DNA-binding domain"/>
    <property type="match status" value="1"/>
</dbReference>
<evidence type="ECO:0000256" key="3">
    <source>
        <dbReference type="ARBA" id="ARBA00023163"/>
    </source>
</evidence>
<dbReference type="InterPro" id="IPR059106">
    <property type="entry name" value="WHD_MalT"/>
</dbReference>
<feature type="domain" description="HTH luxR-type" evidence="4">
    <location>
        <begin position="638"/>
        <end position="703"/>
    </location>
</feature>
<organism evidence="5 6">
    <name type="scientific">Dictyobacter kobayashii</name>
    <dbReference type="NCBI Taxonomy" id="2014872"/>
    <lineage>
        <taxon>Bacteria</taxon>
        <taxon>Bacillati</taxon>
        <taxon>Chloroflexota</taxon>
        <taxon>Ktedonobacteria</taxon>
        <taxon>Ktedonobacterales</taxon>
        <taxon>Dictyobacteraceae</taxon>
        <taxon>Dictyobacter</taxon>
    </lineage>
</organism>
<keyword evidence="3" id="KW-0804">Transcription</keyword>
<dbReference type="InterPro" id="IPR000792">
    <property type="entry name" value="Tscrpt_reg_LuxR_C"/>
</dbReference>
<evidence type="ECO:0000313" key="5">
    <source>
        <dbReference type="EMBL" id="GCE19714.1"/>
    </source>
</evidence>
<dbReference type="InterPro" id="IPR016032">
    <property type="entry name" value="Sig_transdc_resp-reg_C-effctor"/>
</dbReference>
<dbReference type="Pfam" id="PF17874">
    <property type="entry name" value="TPR_MalT"/>
    <property type="match status" value="1"/>
</dbReference>
<protein>
    <submittedName>
        <fullName evidence="5">LuxR family transcriptional regulator</fullName>
    </submittedName>
</protein>
<dbReference type="EMBL" id="BIFS01000001">
    <property type="protein sequence ID" value="GCE19714.1"/>
    <property type="molecule type" value="Genomic_DNA"/>
</dbReference>
<dbReference type="SUPFAM" id="SSF46894">
    <property type="entry name" value="C-terminal effector domain of the bipartite response regulators"/>
    <property type="match status" value="1"/>
</dbReference>
<evidence type="ECO:0000256" key="1">
    <source>
        <dbReference type="ARBA" id="ARBA00023015"/>
    </source>
</evidence>
<comment type="caution">
    <text evidence="5">The sequence shown here is derived from an EMBL/GenBank/DDBJ whole genome shotgun (WGS) entry which is preliminary data.</text>
</comment>
<dbReference type="SMART" id="SM00421">
    <property type="entry name" value="HTH_LUXR"/>
    <property type="match status" value="1"/>
</dbReference>
<dbReference type="GO" id="GO:0003677">
    <property type="term" value="F:DNA binding"/>
    <property type="evidence" value="ECO:0007669"/>
    <property type="project" value="UniProtKB-KW"/>
</dbReference>
<reference evidence="6" key="1">
    <citation type="submission" date="2018-12" db="EMBL/GenBank/DDBJ databases">
        <title>Tengunoibacter tsumagoiensis gen. nov., sp. nov., Dictyobacter kobayashii sp. nov., D. alpinus sp. nov., and D. joshuensis sp. nov. and description of Dictyobacteraceae fam. nov. within the order Ktedonobacterales isolated from Tengu-no-mugimeshi.</title>
        <authorList>
            <person name="Wang C.M."/>
            <person name="Zheng Y."/>
            <person name="Sakai Y."/>
            <person name="Toyoda A."/>
            <person name="Minakuchi Y."/>
            <person name="Abe K."/>
            <person name="Yokota A."/>
            <person name="Yabe S."/>
        </authorList>
    </citation>
    <scope>NUCLEOTIDE SEQUENCE [LARGE SCALE GENOMIC DNA]</scope>
    <source>
        <strain evidence="6">Uno11</strain>
    </source>
</reference>
<dbReference type="InterPro" id="IPR036388">
    <property type="entry name" value="WH-like_DNA-bd_sf"/>
</dbReference>
<dbReference type="Gene3D" id="1.25.40.10">
    <property type="entry name" value="Tetratricopeptide repeat domain"/>
    <property type="match status" value="1"/>
</dbReference>
<dbReference type="GO" id="GO:0006355">
    <property type="term" value="P:regulation of DNA-templated transcription"/>
    <property type="evidence" value="ECO:0007669"/>
    <property type="project" value="InterPro"/>
</dbReference>
<sequence length="709" mass="81217">MNLRLSEESIQDVDSHIQGWWAGMQLTALALQEQATPKDLLQAFQGSQPALFKYLVQEVLNRQPQTVQTFLLRTSILPQLCDSLCNAILEQQESQLLLEELERSNLLLNPLDKQHQWYAYHPLFAEVLRTQLERNEPKELPILHMRASQWYAAHGMHRKAIQQALLAQEWSWAAQLVEQISSQHIWGQLKDALLLSWIEQLPREVVHGRPRLCLACAQSQFWIAPPGSTESWLRTAREAWKATHQQAEKTNTTQGIHEPEAPLSLLGEIAALQATIASFYYGDTGASQAFCQEALTHLQEQQWAAKIQVAFAQAQTNIAQGNFERSMQHMQTGLSRIRAEGDHQFEMMYLWEIVWEKTLAGQLHEAWQLSQQLTDTLHNDERHQSVHACWPYIYQANIFYEWNRLEEAQDLTEQAIQVGEQAELVTFLPYGYTMLLKLALSQERWEEASKIAQQMAYVGRMLSSPYHTTLWSCIDQMRFWLARGDLPQARRWMRDIQREAPLVSSLAREKQSIALARLLLAESQPQYALNVLSPLIERAAAMQRWYSMLEMLLIQVQAFHMLQRQPEALALLTQAVYLGAPEGYIRRFVDEGSIIAELLSQLSEQESFEEERSYVKTLLSAFNQRHETQPSPQESESSLSLLDPLSAREQEVLQLLARGASNQEIAEALVVSPGTIKHHVSNILSKLEVVNRTQAVARARKLGLLSAEE</sequence>
<dbReference type="PRINTS" id="PR00038">
    <property type="entry name" value="HTHLUXR"/>
</dbReference>
<proteinExistence type="predicted"/>
<dbReference type="CDD" id="cd06170">
    <property type="entry name" value="LuxR_C_like"/>
    <property type="match status" value="1"/>
</dbReference>
<dbReference type="PANTHER" id="PTHR44688">
    <property type="entry name" value="DNA-BINDING TRANSCRIPTIONAL ACTIVATOR DEVR_DOSR"/>
    <property type="match status" value="1"/>
</dbReference>
<evidence type="ECO:0000313" key="6">
    <source>
        <dbReference type="Proteomes" id="UP000287188"/>
    </source>
</evidence>
<keyword evidence="6" id="KW-1185">Reference proteome</keyword>
<keyword evidence="1" id="KW-0805">Transcription regulation</keyword>
<name>A0A402AL09_9CHLR</name>
<dbReference type="PROSITE" id="PS50043">
    <property type="entry name" value="HTH_LUXR_2"/>
    <property type="match status" value="1"/>
</dbReference>
<accession>A0A402AL09</accession>
<dbReference type="Pfam" id="PF00196">
    <property type="entry name" value="GerE"/>
    <property type="match status" value="1"/>
</dbReference>
<dbReference type="AlphaFoldDB" id="A0A402AL09"/>
<evidence type="ECO:0000256" key="2">
    <source>
        <dbReference type="ARBA" id="ARBA00023125"/>
    </source>
</evidence>
<dbReference type="SUPFAM" id="SSF48452">
    <property type="entry name" value="TPR-like"/>
    <property type="match status" value="1"/>
</dbReference>
<dbReference type="Pfam" id="PF25873">
    <property type="entry name" value="WHD_MalT"/>
    <property type="match status" value="1"/>
</dbReference>